<comment type="caution">
    <text evidence="2">The sequence shown here is derived from an EMBL/GenBank/DDBJ whole genome shotgun (WGS) entry which is preliminary data.</text>
</comment>
<evidence type="ECO:0000256" key="1">
    <source>
        <dbReference type="SAM" id="MobiDB-lite"/>
    </source>
</evidence>
<dbReference type="AlphaFoldDB" id="A0A4Y7TX74"/>
<gene>
    <name evidence="2" type="ORF">FA13DRAFT_1726115</name>
</gene>
<sequence>MPQEIETVGGVGFRVKFSRFDTTRGPFETSQSSCTTIVPPKSPAWMKRLCFNTSASQPKRAEVLRPQPPCSSSVYSQL</sequence>
<protein>
    <submittedName>
        <fullName evidence="2">Uncharacterized protein</fullName>
    </submittedName>
</protein>
<organism evidence="2 3">
    <name type="scientific">Coprinellus micaceus</name>
    <name type="common">Glistening ink-cap mushroom</name>
    <name type="synonym">Coprinus micaceus</name>
    <dbReference type="NCBI Taxonomy" id="71717"/>
    <lineage>
        <taxon>Eukaryota</taxon>
        <taxon>Fungi</taxon>
        <taxon>Dikarya</taxon>
        <taxon>Basidiomycota</taxon>
        <taxon>Agaricomycotina</taxon>
        <taxon>Agaricomycetes</taxon>
        <taxon>Agaricomycetidae</taxon>
        <taxon>Agaricales</taxon>
        <taxon>Agaricineae</taxon>
        <taxon>Psathyrellaceae</taxon>
        <taxon>Coprinellus</taxon>
    </lineage>
</organism>
<evidence type="ECO:0000313" key="3">
    <source>
        <dbReference type="Proteomes" id="UP000298030"/>
    </source>
</evidence>
<dbReference type="EMBL" id="QPFP01000003">
    <property type="protein sequence ID" value="TEB38428.1"/>
    <property type="molecule type" value="Genomic_DNA"/>
</dbReference>
<keyword evidence="3" id="KW-1185">Reference proteome</keyword>
<evidence type="ECO:0000313" key="2">
    <source>
        <dbReference type="EMBL" id="TEB38428.1"/>
    </source>
</evidence>
<name>A0A4Y7TX74_COPMI</name>
<accession>A0A4Y7TX74</accession>
<dbReference type="Proteomes" id="UP000298030">
    <property type="component" value="Unassembled WGS sequence"/>
</dbReference>
<proteinExistence type="predicted"/>
<feature type="region of interest" description="Disordered" evidence="1">
    <location>
        <begin position="56"/>
        <end position="78"/>
    </location>
</feature>
<reference evidence="2 3" key="1">
    <citation type="journal article" date="2019" name="Nat. Ecol. Evol.">
        <title>Megaphylogeny resolves global patterns of mushroom evolution.</title>
        <authorList>
            <person name="Varga T."/>
            <person name="Krizsan K."/>
            <person name="Foldi C."/>
            <person name="Dima B."/>
            <person name="Sanchez-Garcia M."/>
            <person name="Sanchez-Ramirez S."/>
            <person name="Szollosi G.J."/>
            <person name="Szarkandi J.G."/>
            <person name="Papp V."/>
            <person name="Albert L."/>
            <person name="Andreopoulos W."/>
            <person name="Angelini C."/>
            <person name="Antonin V."/>
            <person name="Barry K.W."/>
            <person name="Bougher N.L."/>
            <person name="Buchanan P."/>
            <person name="Buyck B."/>
            <person name="Bense V."/>
            <person name="Catcheside P."/>
            <person name="Chovatia M."/>
            <person name="Cooper J."/>
            <person name="Damon W."/>
            <person name="Desjardin D."/>
            <person name="Finy P."/>
            <person name="Geml J."/>
            <person name="Haridas S."/>
            <person name="Hughes K."/>
            <person name="Justo A."/>
            <person name="Karasinski D."/>
            <person name="Kautmanova I."/>
            <person name="Kiss B."/>
            <person name="Kocsube S."/>
            <person name="Kotiranta H."/>
            <person name="LaButti K.M."/>
            <person name="Lechner B.E."/>
            <person name="Liimatainen K."/>
            <person name="Lipzen A."/>
            <person name="Lukacs Z."/>
            <person name="Mihaltcheva S."/>
            <person name="Morgado L.N."/>
            <person name="Niskanen T."/>
            <person name="Noordeloos M.E."/>
            <person name="Ohm R.A."/>
            <person name="Ortiz-Santana B."/>
            <person name="Ovrebo C."/>
            <person name="Racz N."/>
            <person name="Riley R."/>
            <person name="Savchenko A."/>
            <person name="Shiryaev A."/>
            <person name="Soop K."/>
            <person name="Spirin V."/>
            <person name="Szebenyi C."/>
            <person name="Tomsovsky M."/>
            <person name="Tulloss R.E."/>
            <person name="Uehling J."/>
            <person name="Grigoriev I.V."/>
            <person name="Vagvolgyi C."/>
            <person name="Papp T."/>
            <person name="Martin F.M."/>
            <person name="Miettinen O."/>
            <person name="Hibbett D.S."/>
            <person name="Nagy L.G."/>
        </authorList>
    </citation>
    <scope>NUCLEOTIDE SEQUENCE [LARGE SCALE GENOMIC DNA]</scope>
    <source>
        <strain evidence="2 3">FP101781</strain>
    </source>
</reference>